<accession>A0ABT5TCF8</accession>
<dbReference type="InterPro" id="IPR050313">
    <property type="entry name" value="Carb_Metab_HTH_regulators"/>
</dbReference>
<dbReference type="InterPro" id="IPR014036">
    <property type="entry name" value="DeoR-like_C"/>
</dbReference>
<feature type="domain" description="DeoR-like transcriptional repressor C-terminal sensor" evidence="1">
    <location>
        <begin position="77"/>
        <end position="233"/>
    </location>
</feature>
<evidence type="ECO:0000313" key="3">
    <source>
        <dbReference type="Proteomes" id="UP001431784"/>
    </source>
</evidence>
<dbReference type="Gene3D" id="3.40.50.1360">
    <property type="match status" value="1"/>
</dbReference>
<dbReference type="Proteomes" id="UP001431784">
    <property type="component" value="Unassembled WGS sequence"/>
</dbReference>
<reference evidence="2" key="1">
    <citation type="submission" date="2023-02" db="EMBL/GenBank/DDBJ databases">
        <title>Description of Roseinatronobacter alkalisoli sp. nov., an alkaliphilic bacerium isolated from soda soil.</title>
        <authorList>
            <person name="Wei W."/>
        </authorList>
    </citation>
    <scope>NUCLEOTIDE SEQUENCE</scope>
    <source>
        <strain evidence="2">HJB301</strain>
    </source>
</reference>
<sequence length="251" mass="26938">MTRPSGFTARNERISFLLDVTPSLRLRDVAQELGVTEMTLRRDAAMKEAAFACQGGYIVPHRFVGDYDFDKQMRRAITAKRQAAGYAADLVPADACVFLDTGTTLPHLARALSRVQVRRIVTHCLTVADHLHGRTSAVVEFIGGTLQPRTRSCHPADPVAALSEFDIDMAFLSAGALDAHGVLTCSHDYEVAMKRAALAAATVTWSVMDTSKIGQTRSARFATLSELSGIVTEQGVHPSGEGLPTVSPGAA</sequence>
<dbReference type="GO" id="GO:0003677">
    <property type="term" value="F:DNA binding"/>
    <property type="evidence" value="ECO:0007669"/>
    <property type="project" value="UniProtKB-KW"/>
</dbReference>
<dbReference type="PANTHER" id="PTHR30363:SF44">
    <property type="entry name" value="AGA OPERON TRANSCRIPTIONAL REPRESSOR-RELATED"/>
    <property type="match status" value="1"/>
</dbReference>
<dbReference type="RefSeq" id="WP_274353485.1">
    <property type="nucleotide sequence ID" value="NZ_JAQZSM010000019.1"/>
</dbReference>
<dbReference type="SUPFAM" id="SSF100950">
    <property type="entry name" value="NagB/RpiA/CoA transferase-like"/>
    <property type="match status" value="1"/>
</dbReference>
<evidence type="ECO:0000259" key="1">
    <source>
        <dbReference type="Pfam" id="PF00455"/>
    </source>
</evidence>
<evidence type="ECO:0000313" key="2">
    <source>
        <dbReference type="EMBL" id="MDD7972810.1"/>
    </source>
</evidence>
<dbReference type="InterPro" id="IPR037171">
    <property type="entry name" value="NagB/RpiA_transferase-like"/>
</dbReference>
<proteinExistence type="predicted"/>
<protein>
    <submittedName>
        <fullName evidence="2">DeoR/GlpR family DNA-binding transcription regulator</fullName>
    </submittedName>
</protein>
<keyword evidence="2" id="KW-0238">DNA-binding</keyword>
<dbReference type="EMBL" id="JAQZSM010000019">
    <property type="protein sequence ID" value="MDD7972810.1"/>
    <property type="molecule type" value="Genomic_DNA"/>
</dbReference>
<dbReference type="SMART" id="SM01134">
    <property type="entry name" value="DeoRC"/>
    <property type="match status" value="1"/>
</dbReference>
<gene>
    <name evidence="2" type="ORF">PUT78_17075</name>
</gene>
<dbReference type="PANTHER" id="PTHR30363">
    <property type="entry name" value="HTH-TYPE TRANSCRIPTIONAL REGULATOR SRLR-RELATED"/>
    <property type="match status" value="1"/>
</dbReference>
<keyword evidence="3" id="KW-1185">Reference proteome</keyword>
<name>A0ABT5TCF8_9RHOB</name>
<organism evidence="2 3">
    <name type="scientific">Roseinatronobacter alkalisoli</name>
    <dbReference type="NCBI Taxonomy" id="3028235"/>
    <lineage>
        <taxon>Bacteria</taxon>
        <taxon>Pseudomonadati</taxon>
        <taxon>Pseudomonadota</taxon>
        <taxon>Alphaproteobacteria</taxon>
        <taxon>Rhodobacterales</taxon>
        <taxon>Paracoccaceae</taxon>
        <taxon>Roseinatronobacter</taxon>
    </lineage>
</organism>
<comment type="caution">
    <text evidence="2">The sequence shown here is derived from an EMBL/GenBank/DDBJ whole genome shotgun (WGS) entry which is preliminary data.</text>
</comment>
<dbReference type="Pfam" id="PF00455">
    <property type="entry name" value="DeoRC"/>
    <property type="match status" value="1"/>
</dbReference>